<proteinExistence type="predicted"/>
<accession>A0ABN8D066</accession>
<organism evidence="1 2">
    <name type="scientific">Peronospora belbahrii</name>
    <dbReference type="NCBI Taxonomy" id="622444"/>
    <lineage>
        <taxon>Eukaryota</taxon>
        <taxon>Sar</taxon>
        <taxon>Stramenopiles</taxon>
        <taxon>Oomycota</taxon>
        <taxon>Peronosporomycetes</taxon>
        <taxon>Peronosporales</taxon>
        <taxon>Peronosporaceae</taxon>
        <taxon>Peronospora</taxon>
    </lineage>
</organism>
<protein>
    <submittedName>
        <fullName evidence="1">Uncharacterized protein</fullName>
    </submittedName>
</protein>
<keyword evidence="2" id="KW-1185">Reference proteome</keyword>
<comment type="caution">
    <text evidence="1">The sequence shown here is derived from an EMBL/GenBank/DDBJ whole genome shotgun (WGS) entry which is preliminary data.</text>
</comment>
<evidence type="ECO:0000313" key="2">
    <source>
        <dbReference type="Proteomes" id="UP001158986"/>
    </source>
</evidence>
<reference evidence="1 2" key="1">
    <citation type="submission" date="2021-11" db="EMBL/GenBank/DDBJ databases">
        <authorList>
            <person name="Islam A."/>
            <person name="Islam S."/>
            <person name="Flora M.S."/>
            <person name="Rahman M."/>
            <person name="Ziaur R.M."/>
            <person name="Epstein J.H."/>
            <person name="Hassan M."/>
            <person name="Klassen M."/>
            <person name="Woodard K."/>
            <person name="Webb A."/>
            <person name="Webby R.J."/>
            <person name="El Zowalaty M.E."/>
        </authorList>
    </citation>
    <scope>NUCLEOTIDE SEQUENCE [LARGE SCALE GENOMIC DNA]</scope>
    <source>
        <strain evidence="1">Pbs1</strain>
    </source>
</reference>
<gene>
    <name evidence="1" type="ORF">PBS001_LOCUS4788</name>
</gene>
<sequence>MVQYEGYGVFVGMQYLSGVERSDETPLEYLYRFKVAGMRAKIPVRHGSPTARREHVEYFFKTLDDRDLEKQLRYYNRKMQMPWERKNYVRINVWCSDKVKHRWDRASFFSDLLSHPIRHRQNLPTQCDRSISNPTAVDRNQKLTDRILLRINETFASLLQQIARRVPRILDQIIVDPNKVMVTIMLDRRSRVSNVDRPRILIATGRDKNACTI</sequence>
<dbReference type="EMBL" id="CAKLCB010000258">
    <property type="protein sequence ID" value="CAH0518208.1"/>
    <property type="molecule type" value="Genomic_DNA"/>
</dbReference>
<dbReference type="Proteomes" id="UP001158986">
    <property type="component" value="Unassembled WGS sequence"/>
</dbReference>
<name>A0ABN8D066_9STRA</name>
<evidence type="ECO:0000313" key="1">
    <source>
        <dbReference type="EMBL" id="CAH0518208.1"/>
    </source>
</evidence>